<evidence type="ECO:0000313" key="6">
    <source>
        <dbReference type="EMBL" id="MFC3443464.1"/>
    </source>
</evidence>
<evidence type="ECO:0000256" key="3">
    <source>
        <dbReference type="ARBA" id="ARBA00023002"/>
    </source>
</evidence>
<dbReference type="InterPro" id="IPR013149">
    <property type="entry name" value="ADH-like_C"/>
</dbReference>
<dbReference type="InterPro" id="IPR002328">
    <property type="entry name" value="ADH_Zn_CS"/>
</dbReference>
<sequence length="337" mass="34894">MKAAIFVQAGLPLAIEDRPIPRPGPHQALIRVHRCGICGSDLHMTSGSPFDMPCGTAPGHEYAGEVVEVGPDAAPIRVGDRVTALPMSACGDCPACRADMPLHCTALRSMAGGYGEYTLIDTRKAIRLPDTLTYADGALVEPLASALRGVRRMGPLGPESRVAILGAGAIGASAAFWARRLGAGHVAMIARSRRNEGLAAAMGADGFLTVNDDLPRQLEQMLGGAPDIVIEGAGSSGAIQQSINLVGNGGTVLSLGGCIQPDPIMPAIAMFKDIRLQFSVAYGLADFIQCVNALDAGALEPRALVGETISLAALPARFEAMRSGSHAAKVMVDPTII</sequence>
<accession>A0ABV7NIZ3</accession>
<dbReference type="EMBL" id="JBHRVU010000005">
    <property type="protein sequence ID" value="MFC3443464.1"/>
    <property type="molecule type" value="Genomic_DNA"/>
</dbReference>
<dbReference type="Proteomes" id="UP001595681">
    <property type="component" value="Unassembled WGS sequence"/>
</dbReference>
<keyword evidence="2 4" id="KW-0862">Zinc</keyword>
<evidence type="ECO:0000256" key="4">
    <source>
        <dbReference type="RuleBase" id="RU361277"/>
    </source>
</evidence>
<protein>
    <submittedName>
        <fullName evidence="6">Alcohol dehydrogenase catalytic domain-containing protein</fullName>
    </submittedName>
</protein>
<keyword evidence="3" id="KW-0560">Oxidoreductase</keyword>
<dbReference type="SUPFAM" id="SSF51735">
    <property type="entry name" value="NAD(P)-binding Rossmann-fold domains"/>
    <property type="match status" value="1"/>
</dbReference>
<dbReference type="PROSITE" id="PS00059">
    <property type="entry name" value="ADH_ZINC"/>
    <property type="match status" value="1"/>
</dbReference>
<comment type="similarity">
    <text evidence="4">Belongs to the zinc-containing alcohol dehydrogenase family.</text>
</comment>
<dbReference type="Gene3D" id="3.40.50.720">
    <property type="entry name" value="NAD(P)-binding Rossmann-like Domain"/>
    <property type="match status" value="1"/>
</dbReference>
<keyword evidence="1 4" id="KW-0479">Metal-binding</keyword>
<name>A0ABV7NIZ3_9SPHN</name>
<dbReference type="InterPro" id="IPR050129">
    <property type="entry name" value="Zn_alcohol_dh"/>
</dbReference>
<dbReference type="InterPro" id="IPR036291">
    <property type="entry name" value="NAD(P)-bd_dom_sf"/>
</dbReference>
<dbReference type="InterPro" id="IPR020843">
    <property type="entry name" value="ER"/>
</dbReference>
<dbReference type="PANTHER" id="PTHR43401:SF2">
    <property type="entry name" value="L-THREONINE 3-DEHYDROGENASE"/>
    <property type="match status" value="1"/>
</dbReference>
<dbReference type="Gene3D" id="3.90.180.10">
    <property type="entry name" value="Medium-chain alcohol dehydrogenases, catalytic domain"/>
    <property type="match status" value="1"/>
</dbReference>
<evidence type="ECO:0000313" key="7">
    <source>
        <dbReference type="Proteomes" id="UP001595681"/>
    </source>
</evidence>
<dbReference type="SUPFAM" id="SSF50129">
    <property type="entry name" value="GroES-like"/>
    <property type="match status" value="1"/>
</dbReference>
<organism evidence="6 7">
    <name type="scientific">Sphingobium rhizovicinum</name>
    <dbReference type="NCBI Taxonomy" id="432308"/>
    <lineage>
        <taxon>Bacteria</taxon>
        <taxon>Pseudomonadati</taxon>
        <taxon>Pseudomonadota</taxon>
        <taxon>Alphaproteobacteria</taxon>
        <taxon>Sphingomonadales</taxon>
        <taxon>Sphingomonadaceae</taxon>
        <taxon>Sphingobium</taxon>
    </lineage>
</organism>
<dbReference type="RefSeq" id="WP_380798225.1">
    <property type="nucleotide sequence ID" value="NZ_JBHRVU010000005.1"/>
</dbReference>
<keyword evidence="7" id="KW-1185">Reference proteome</keyword>
<dbReference type="Pfam" id="PF00107">
    <property type="entry name" value="ADH_zinc_N"/>
    <property type="match status" value="1"/>
</dbReference>
<feature type="domain" description="Enoyl reductase (ER)" evidence="5">
    <location>
        <begin position="10"/>
        <end position="332"/>
    </location>
</feature>
<evidence type="ECO:0000259" key="5">
    <source>
        <dbReference type="SMART" id="SM00829"/>
    </source>
</evidence>
<evidence type="ECO:0000256" key="2">
    <source>
        <dbReference type="ARBA" id="ARBA00022833"/>
    </source>
</evidence>
<dbReference type="InterPro" id="IPR013154">
    <property type="entry name" value="ADH-like_N"/>
</dbReference>
<gene>
    <name evidence="6" type="ORF">ACFOKF_20110</name>
</gene>
<reference evidence="7" key="1">
    <citation type="journal article" date="2019" name="Int. J. Syst. Evol. Microbiol.">
        <title>The Global Catalogue of Microorganisms (GCM) 10K type strain sequencing project: providing services to taxonomists for standard genome sequencing and annotation.</title>
        <authorList>
            <consortium name="The Broad Institute Genomics Platform"/>
            <consortium name="The Broad Institute Genome Sequencing Center for Infectious Disease"/>
            <person name="Wu L."/>
            <person name="Ma J."/>
        </authorList>
    </citation>
    <scope>NUCLEOTIDE SEQUENCE [LARGE SCALE GENOMIC DNA]</scope>
    <source>
        <strain evidence="7">CCM 7491</strain>
    </source>
</reference>
<dbReference type="InterPro" id="IPR011032">
    <property type="entry name" value="GroES-like_sf"/>
</dbReference>
<dbReference type="SMART" id="SM00829">
    <property type="entry name" value="PKS_ER"/>
    <property type="match status" value="1"/>
</dbReference>
<dbReference type="Pfam" id="PF08240">
    <property type="entry name" value="ADH_N"/>
    <property type="match status" value="1"/>
</dbReference>
<dbReference type="PANTHER" id="PTHR43401">
    <property type="entry name" value="L-THREONINE 3-DEHYDROGENASE"/>
    <property type="match status" value="1"/>
</dbReference>
<evidence type="ECO:0000256" key="1">
    <source>
        <dbReference type="ARBA" id="ARBA00022723"/>
    </source>
</evidence>
<proteinExistence type="inferred from homology"/>
<comment type="caution">
    <text evidence="6">The sequence shown here is derived from an EMBL/GenBank/DDBJ whole genome shotgun (WGS) entry which is preliminary data.</text>
</comment>
<comment type="cofactor">
    <cofactor evidence="4">
        <name>Zn(2+)</name>
        <dbReference type="ChEBI" id="CHEBI:29105"/>
    </cofactor>
</comment>